<dbReference type="GO" id="GO:0071011">
    <property type="term" value="C:precatalytic spliceosome"/>
    <property type="evidence" value="ECO:0007669"/>
    <property type="project" value="TreeGrafter"/>
</dbReference>
<sequence length="368" mass="39298">MAAGSSYMQTANAAERNQEATVFVGGLDEKVSDEILWELMIQAGPVKHVYIPRDRITRQAQGYGFCEFRTEEDAQYAVRILNMIKLYGKPIKVQPSSEHKRNMEVGANIFIGNLDPDVDEKTLHDTFSAFGLIIETPHIMRDPETGNSRGYGFVKFNSFEASDAAIEAMNGGFIMNRSIVVQYAFKKDGHNKERHGSQAERLLAAKGQDTITNASNAGNYAPPAAGGSVQNHWQMAPSGPPPPRPGGYGYPGGYGAPEGGEQPPPPPPQGPSGAPPAMGIPAHAPPSGPMGPPPAAPPPLPADPSGQMHPTTGIRAPMPPPPQYSQQYNSSVQPPAAEMPPPPGAPMRPPPPPVPRQPIENMPPPPRT</sequence>
<keyword evidence="6 10" id="KW-0694">RNA-binding</keyword>
<dbReference type="FunFam" id="3.30.70.330:FF:000505">
    <property type="entry name" value="Splicing factor 3B subunit 4"/>
    <property type="match status" value="1"/>
</dbReference>
<gene>
    <name evidence="13" type="ORF">RMAR00112_LOCUS33593</name>
</gene>
<keyword evidence="3" id="KW-0507">mRNA processing</keyword>
<dbReference type="GO" id="GO:0003723">
    <property type="term" value="F:RNA binding"/>
    <property type="evidence" value="ECO:0007669"/>
    <property type="project" value="UniProtKB-UniRule"/>
</dbReference>
<evidence type="ECO:0000256" key="8">
    <source>
        <dbReference type="ARBA" id="ARBA00023242"/>
    </source>
</evidence>
<proteinExistence type="inferred from homology"/>
<evidence type="ECO:0000256" key="1">
    <source>
        <dbReference type="ARBA" id="ARBA00004123"/>
    </source>
</evidence>
<dbReference type="SUPFAM" id="SSF54928">
    <property type="entry name" value="RNA-binding domain, RBD"/>
    <property type="match status" value="1"/>
</dbReference>
<dbReference type="CDD" id="cd12335">
    <property type="entry name" value="RRM2_SF3B4"/>
    <property type="match status" value="1"/>
</dbReference>
<keyword evidence="4" id="KW-0747">Spliceosome</keyword>
<dbReference type="PANTHER" id="PTHR48030">
    <property type="entry name" value="SPLICING FACTOR 3B SUBUNIT 4"/>
    <property type="match status" value="1"/>
</dbReference>
<dbReference type="Pfam" id="PF00076">
    <property type="entry name" value="RRM_1"/>
    <property type="match status" value="2"/>
</dbReference>
<comment type="similarity">
    <text evidence="2">Belongs to the SF3B4 family.</text>
</comment>
<evidence type="ECO:0000313" key="13">
    <source>
        <dbReference type="EMBL" id="CAE0065521.1"/>
    </source>
</evidence>
<feature type="compositionally biased region" description="Pro residues" evidence="11">
    <location>
        <begin position="283"/>
        <end position="302"/>
    </location>
</feature>
<evidence type="ECO:0000256" key="10">
    <source>
        <dbReference type="PROSITE-ProRule" id="PRU00176"/>
    </source>
</evidence>
<keyword evidence="5" id="KW-0677">Repeat</keyword>
<feature type="domain" description="RRM" evidence="12">
    <location>
        <begin position="107"/>
        <end position="186"/>
    </location>
</feature>
<evidence type="ECO:0000259" key="12">
    <source>
        <dbReference type="PROSITE" id="PS50102"/>
    </source>
</evidence>
<feature type="compositionally biased region" description="Low complexity" evidence="11">
    <location>
        <begin position="324"/>
        <end position="336"/>
    </location>
</feature>
<feature type="compositionally biased region" description="Pro residues" evidence="11">
    <location>
        <begin position="262"/>
        <end position="274"/>
    </location>
</feature>
<dbReference type="InterPro" id="IPR000504">
    <property type="entry name" value="RRM_dom"/>
</dbReference>
<dbReference type="PROSITE" id="PS50102">
    <property type="entry name" value="RRM"/>
    <property type="match status" value="2"/>
</dbReference>
<evidence type="ECO:0000256" key="2">
    <source>
        <dbReference type="ARBA" id="ARBA00008363"/>
    </source>
</evidence>
<evidence type="ECO:0000256" key="4">
    <source>
        <dbReference type="ARBA" id="ARBA00022728"/>
    </source>
</evidence>
<feature type="compositionally biased region" description="Gly residues" evidence="11">
    <location>
        <begin position="246"/>
        <end position="258"/>
    </location>
</feature>
<name>A0A7S3AAN1_9RHOD</name>
<dbReference type="GO" id="GO:0005730">
    <property type="term" value="C:nucleolus"/>
    <property type="evidence" value="ECO:0007669"/>
    <property type="project" value="TreeGrafter"/>
</dbReference>
<comment type="subcellular location">
    <subcellularLocation>
        <location evidence="1">Nucleus</location>
    </subcellularLocation>
</comment>
<dbReference type="InterPro" id="IPR035979">
    <property type="entry name" value="RBD_domain_sf"/>
</dbReference>
<dbReference type="InterPro" id="IPR052084">
    <property type="entry name" value="SF3B4_spliceosome_assoc"/>
</dbReference>
<protein>
    <recommendedName>
        <fullName evidence="9">Splicing factor 3B subunit 4</fullName>
    </recommendedName>
</protein>
<accession>A0A7S3AAN1</accession>
<dbReference type="GO" id="GO:0048026">
    <property type="term" value="P:positive regulation of mRNA splicing, via spliceosome"/>
    <property type="evidence" value="ECO:0007669"/>
    <property type="project" value="TreeGrafter"/>
</dbReference>
<dbReference type="Gene3D" id="3.30.70.330">
    <property type="match status" value="2"/>
</dbReference>
<dbReference type="FunFam" id="3.30.70.330:FF:000059">
    <property type="entry name" value="splicing factor 3B subunit 4"/>
    <property type="match status" value="1"/>
</dbReference>
<feature type="compositionally biased region" description="Pro residues" evidence="11">
    <location>
        <begin position="337"/>
        <end position="368"/>
    </location>
</feature>
<evidence type="ECO:0000256" key="3">
    <source>
        <dbReference type="ARBA" id="ARBA00022664"/>
    </source>
</evidence>
<dbReference type="InterPro" id="IPR034158">
    <property type="entry name" value="SF3B4_RRM1"/>
</dbReference>
<evidence type="ECO:0000256" key="7">
    <source>
        <dbReference type="ARBA" id="ARBA00023187"/>
    </source>
</evidence>
<keyword evidence="8" id="KW-0539">Nucleus</keyword>
<dbReference type="InterPro" id="IPR034159">
    <property type="entry name" value="SF3B4_RRM2"/>
</dbReference>
<dbReference type="GO" id="GO:0008380">
    <property type="term" value="P:RNA splicing"/>
    <property type="evidence" value="ECO:0007669"/>
    <property type="project" value="UniProtKB-KW"/>
</dbReference>
<dbReference type="PANTHER" id="PTHR48030:SF3">
    <property type="entry name" value="SPLICING FACTOR 3B SUBUNIT 4"/>
    <property type="match status" value="1"/>
</dbReference>
<dbReference type="InterPro" id="IPR012677">
    <property type="entry name" value="Nucleotide-bd_a/b_plait_sf"/>
</dbReference>
<dbReference type="GO" id="GO:0006397">
    <property type="term" value="P:mRNA processing"/>
    <property type="evidence" value="ECO:0007669"/>
    <property type="project" value="UniProtKB-KW"/>
</dbReference>
<evidence type="ECO:0000256" key="11">
    <source>
        <dbReference type="SAM" id="MobiDB-lite"/>
    </source>
</evidence>
<keyword evidence="7" id="KW-0508">mRNA splicing</keyword>
<dbReference type="PRINTS" id="PR01217">
    <property type="entry name" value="PRICHEXTENSN"/>
</dbReference>
<organism evidence="13">
    <name type="scientific">Rhodosorus marinus</name>
    <dbReference type="NCBI Taxonomy" id="101924"/>
    <lineage>
        <taxon>Eukaryota</taxon>
        <taxon>Rhodophyta</taxon>
        <taxon>Stylonematophyceae</taxon>
        <taxon>Stylonematales</taxon>
        <taxon>Stylonemataceae</taxon>
        <taxon>Rhodosorus</taxon>
    </lineage>
</organism>
<dbReference type="AlphaFoldDB" id="A0A7S3AAN1"/>
<evidence type="ECO:0000256" key="9">
    <source>
        <dbReference type="ARBA" id="ARBA00070533"/>
    </source>
</evidence>
<dbReference type="CDD" id="cd12334">
    <property type="entry name" value="RRM1_SF3B4"/>
    <property type="match status" value="1"/>
</dbReference>
<dbReference type="EMBL" id="HBHW01043368">
    <property type="protein sequence ID" value="CAE0065521.1"/>
    <property type="molecule type" value="Transcribed_RNA"/>
</dbReference>
<evidence type="ECO:0000256" key="5">
    <source>
        <dbReference type="ARBA" id="ARBA00022737"/>
    </source>
</evidence>
<reference evidence="13" key="1">
    <citation type="submission" date="2021-01" db="EMBL/GenBank/DDBJ databases">
        <authorList>
            <person name="Corre E."/>
            <person name="Pelletier E."/>
            <person name="Niang G."/>
            <person name="Scheremetjew M."/>
            <person name="Finn R."/>
            <person name="Kale V."/>
            <person name="Holt S."/>
            <person name="Cochrane G."/>
            <person name="Meng A."/>
            <person name="Brown T."/>
            <person name="Cohen L."/>
        </authorList>
    </citation>
    <scope>NUCLEOTIDE SEQUENCE</scope>
    <source>
        <strain evidence="13">CCMP 769</strain>
    </source>
</reference>
<evidence type="ECO:0000256" key="6">
    <source>
        <dbReference type="ARBA" id="ARBA00022884"/>
    </source>
</evidence>
<feature type="compositionally biased region" description="Low complexity" evidence="11">
    <location>
        <begin position="214"/>
        <end position="228"/>
    </location>
</feature>
<feature type="domain" description="RRM" evidence="12">
    <location>
        <begin position="20"/>
        <end position="98"/>
    </location>
</feature>
<dbReference type="SMART" id="SM00360">
    <property type="entry name" value="RRM"/>
    <property type="match status" value="2"/>
</dbReference>
<feature type="region of interest" description="Disordered" evidence="11">
    <location>
        <begin position="214"/>
        <end position="368"/>
    </location>
</feature>